<name>A0A5J5EIQ2_9PEZI</name>
<dbReference type="EMBL" id="VXIS01000286">
    <property type="protein sequence ID" value="KAA8895124.1"/>
    <property type="molecule type" value="Genomic_DNA"/>
</dbReference>
<reference evidence="2 3" key="1">
    <citation type="submission" date="2019-09" db="EMBL/GenBank/DDBJ databases">
        <title>Draft genome of the ectomycorrhizal ascomycete Sphaerosporella brunnea.</title>
        <authorList>
            <consortium name="DOE Joint Genome Institute"/>
            <person name="Benucci G.M."/>
            <person name="Marozzi G."/>
            <person name="Antonielli L."/>
            <person name="Sanchez S."/>
            <person name="Marco P."/>
            <person name="Wang X."/>
            <person name="Falini L.B."/>
            <person name="Barry K."/>
            <person name="Haridas S."/>
            <person name="Lipzen A."/>
            <person name="Labutti K."/>
            <person name="Grigoriev I.V."/>
            <person name="Murat C."/>
            <person name="Martin F."/>
            <person name="Albertini E."/>
            <person name="Donnini D."/>
            <person name="Bonito G."/>
        </authorList>
    </citation>
    <scope>NUCLEOTIDE SEQUENCE [LARGE SCALE GENOMIC DNA]</scope>
    <source>
        <strain evidence="2 3">Sb_GMNB300</strain>
    </source>
</reference>
<comment type="caution">
    <text evidence="2">The sequence shown here is derived from an EMBL/GenBank/DDBJ whole genome shotgun (WGS) entry which is preliminary data.</text>
</comment>
<evidence type="ECO:0000256" key="1">
    <source>
        <dbReference type="SAM" id="MobiDB-lite"/>
    </source>
</evidence>
<proteinExistence type="predicted"/>
<keyword evidence="3" id="KW-1185">Reference proteome</keyword>
<organism evidence="2 3">
    <name type="scientific">Sphaerosporella brunnea</name>
    <dbReference type="NCBI Taxonomy" id="1250544"/>
    <lineage>
        <taxon>Eukaryota</taxon>
        <taxon>Fungi</taxon>
        <taxon>Dikarya</taxon>
        <taxon>Ascomycota</taxon>
        <taxon>Pezizomycotina</taxon>
        <taxon>Pezizomycetes</taxon>
        <taxon>Pezizales</taxon>
        <taxon>Pyronemataceae</taxon>
        <taxon>Sphaerosporella</taxon>
    </lineage>
</organism>
<dbReference type="InParanoid" id="A0A5J5EIQ2"/>
<protein>
    <submittedName>
        <fullName evidence="2">Uncharacterized protein</fullName>
    </submittedName>
</protein>
<gene>
    <name evidence="2" type="ORF">FN846DRAFT_971068</name>
</gene>
<evidence type="ECO:0000313" key="3">
    <source>
        <dbReference type="Proteomes" id="UP000326924"/>
    </source>
</evidence>
<dbReference type="AlphaFoldDB" id="A0A5J5EIQ2"/>
<dbReference type="Proteomes" id="UP000326924">
    <property type="component" value="Unassembled WGS sequence"/>
</dbReference>
<feature type="region of interest" description="Disordered" evidence="1">
    <location>
        <begin position="1"/>
        <end position="23"/>
    </location>
</feature>
<evidence type="ECO:0000313" key="2">
    <source>
        <dbReference type="EMBL" id="KAA8895124.1"/>
    </source>
</evidence>
<sequence>MIFIPVNPSPSKTRAGASRSSTPARLLEDKGSNRLVSFFFFFFLSPAREDLVLAGGGVARIFKNALIRIGRDKSAAAGAGTLPRGPRKIAVVQSFRAAARVDVLIAFDSGFPLSMSEGKKNLEKSGVKTIELTWTFARASVFCRHNTVEQTLVAGCNAGTDTQRRGRSETFDSKQLLPTKTMAMIKSRLNWSKQGVRPFRELRSEDPDSGDITVGSETRDCNLVQRARGGTASTRTPKTALHAVRWK</sequence>
<accession>A0A5J5EIQ2</accession>